<keyword evidence="2" id="KW-1185">Reference proteome</keyword>
<accession>F5YFP0</accession>
<evidence type="ECO:0000313" key="2">
    <source>
        <dbReference type="Proteomes" id="UP000009222"/>
    </source>
</evidence>
<dbReference type="AlphaFoldDB" id="F5YFP0"/>
<reference evidence="2" key="1">
    <citation type="submission" date="2009-12" db="EMBL/GenBank/DDBJ databases">
        <title>Complete sequence of Treponema azotonutricium strain ZAS-9.</title>
        <authorList>
            <person name="Tetu S.G."/>
            <person name="Matson E."/>
            <person name="Ren Q."/>
            <person name="Seshadri R."/>
            <person name="Elbourne L."/>
            <person name="Hassan K.A."/>
            <person name="Durkin A."/>
            <person name="Radune D."/>
            <person name="Mohamoud Y."/>
            <person name="Shay R."/>
            <person name="Jin S."/>
            <person name="Zhang X."/>
            <person name="Lucey K."/>
            <person name="Ballor N.R."/>
            <person name="Ottesen E."/>
            <person name="Rosenthal R."/>
            <person name="Allen A."/>
            <person name="Leadbetter J.R."/>
            <person name="Paulsen I.T."/>
        </authorList>
    </citation>
    <scope>NUCLEOTIDE SEQUENCE [LARGE SCALE GENOMIC DNA]</scope>
    <source>
        <strain evidence="2">ATCC BAA-888 / DSM 13862 / ZAS-9</strain>
    </source>
</reference>
<proteinExistence type="predicted"/>
<dbReference type="eggNOG" id="ENOG50329AM">
    <property type="taxonomic scope" value="Bacteria"/>
</dbReference>
<protein>
    <submittedName>
        <fullName evidence="1">Transcriptional regulator, XRE family</fullName>
    </submittedName>
</protein>
<dbReference type="HOGENOM" id="CLU_2792810_0_0_12"/>
<evidence type="ECO:0000313" key="1">
    <source>
        <dbReference type="EMBL" id="AEF80295.1"/>
    </source>
</evidence>
<dbReference type="EMBL" id="CP001841">
    <property type="protein sequence ID" value="AEF80295.1"/>
    <property type="molecule type" value="Genomic_DNA"/>
</dbReference>
<sequence>MKKYKSPIFKHIHQEATDRFEAGAITAEEMHRYDAFCLVSPADTPTVHALRSAAMTASPGTSRGRSAK</sequence>
<dbReference type="OrthoDB" id="9799384at2"/>
<reference evidence="1 2" key="2">
    <citation type="journal article" date="2011" name="ISME J.">
        <title>RNA-seq reveals cooperative metabolic interactions between two termite-gut spirochete species in co-culture.</title>
        <authorList>
            <person name="Rosenthal A.Z."/>
            <person name="Matson E.G."/>
            <person name="Eldar A."/>
            <person name="Leadbetter J.R."/>
        </authorList>
    </citation>
    <scope>NUCLEOTIDE SEQUENCE [LARGE SCALE GENOMIC DNA]</scope>
    <source>
        <strain evidence="2">ATCC BAA-888 / DSM 13862 / ZAS-9</strain>
    </source>
</reference>
<organism evidence="1 2">
    <name type="scientific">Leadbettera azotonutricia (strain ATCC BAA-888 / DSM 13862 / ZAS-9)</name>
    <name type="common">Treponema azotonutricium</name>
    <dbReference type="NCBI Taxonomy" id="545695"/>
    <lineage>
        <taxon>Bacteria</taxon>
        <taxon>Pseudomonadati</taxon>
        <taxon>Spirochaetota</taxon>
        <taxon>Spirochaetia</taxon>
        <taxon>Spirochaetales</taxon>
        <taxon>Breznakiellaceae</taxon>
        <taxon>Leadbettera</taxon>
    </lineage>
</organism>
<dbReference type="RefSeq" id="WP_015713042.1">
    <property type="nucleotide sequence ID" value="NC_015577.1"/>
</dbReference>
<dbReference type="Proteomes" id="UP000009222">
    <property type="component" value="Chromosome"/>
</dbReference>
<gene>
    <name evidence="1" type="ordered locus">TREAZ_2480</name>
</gene>
<dbReference type="KEGG" id="taz:TREAZ_2480"/>
<dbReference type="STRING" id="545695.TREAZ_2480"/>
<name>F5YFP0_LEAAZ</name>
<dbReference type="InParanoid" id="F5YFP0"/>